<feature type="signal peptide" evidence="1">
    <location>
        <begin position="1"/>
        <end position="30"/>
    </location>
</feature>
<organism evidence="2 3">
    <name type="scientific">Prunus armeniaca</name>
    <name type="common">Apricot</name>
    <name type="synonym">Armeniaca vulgaris</name>
    <dbReference type="NCBI Taxonomy" id="36596"/>
    <lineage>
        <taxon>Eukaryota</taxon>
        <taxon>Viridiplantae</taxon>
        <taxon>Streptophyta</taxon>
        <taxon>Embryophyta</taxon>
        <taxon>Tracheophyta</taxon>
        <taxon>Spermatophyta</taxon>
        <taxon>Magnoliopsida</taxon>
        <taxon>eudicotyledons</taxon>
        <taxon>Gunneridae</taxon>
        <taxon>Pentapetalae</taxon>
        <taxon>rosids</taxon>
        <taxon>fabids</taxon>
        <taxon>Rosales</taxon>
        <taxon>Rosaceae</taxon>
        <taxon>Amygdaloideae</taxon>
        <taxon>Amygdaleae</taxon>
        <taxon>Prunus</taxon>
    </lineage>
</organism>
<proteinExistence type="predicted"/>
<sequence>MATMTKAELPLLVLFLSTLLLATSVPSARAQVTCEEGCYSISDQSKVGECLQMCSSHGQSCEDRCMREARWPQQQEQCLIMCRQQEQGHHLPCREQCIRSPDREMCERACQQQQGQGGGRQCLQQCKMITRDPRERLQCVRTCMQGQQQQQQVEQQCRQHCQSERDPMRQQECQEYCVGQMMQQEYEQQCRSRCQWERPRREQQEQCQEECTEKIRQLEQCQEGCKMRGKYGPQQQECQRMCREQFEQGQGIRMVA</sequence>
<dbReference type="EMBL" id="CAEKDK010000001">
    <property type="protein sequence ID" value="CAB4261552.1"/>
    <property type="molecule type" value="Genomic_DNA"/>
</dbReference>
<feature type="chain" id="PRO_5026976880" evidence="1">
    <location>
        <begin position="31"/>
        <end position="256"/>
    </location>
</feature>
<gene>
    <name evidence="2" type="ORF">CURHAP_LOCUS284</name>
</gene>
<reference evidence="2 3" key="1">
    <citation type="submission" date="2020-05" db="EMBL/GenBank/DDBJ databases">
        <authorList>
            <person name="Campoy J."/>
            <person name="Schneeberger K."/>
            <person name="Spophaly S."/>
        </authorList>
    </citation>
    <scope>NUCLEOTIDE SEQUENCE [LARGE SCALE GENOMIC DNA]</scope>
    <source>
        <strain evidence="2">PruArmRojPasFocal</strain>
    </source>
</reference>
<evidence type="ECO:0000256" key="1">
    <source>
        <dbReference type="SAM" id="SignalP"/>
    </source>
</evidence>
<name>A0A6J5TDU4_PRUAR</name>
<accession>A0A6J5TDU4</accession>
<evidence type="ECO:0000313" key="3">
    <source>
        <dbReference type="Proteomes" id="UP000507222"/>
    </source>
</evidence>
<dbReference type="AlphaFoldDB" id="A0A6J5TDU4"/>
<protein>
    <submittedName>
        <fullName evidence="2">Uncharacterized protein</fullName>
    </submittedName>
</protein>
<dbReference type="Proteomes" id="UP000507222">
    <property type="component" value="Unassembled WGS sequence"/>
</dbReference>
<keyword evidence="1" id="KW-0732">Signal</keyword>
<evidence type="ECO:0000313" key="2">
    <source>
        <dbReference type="EMBL" id="CAB4261552.1"/>
    </source>
</evidence>